<comment type="caution">
    <text evidence="1">The sequence shown here is derived from an EMBL/GenBank/DDBJ whole genome shotgun (WGS) entry which is preliminary data.</text>
</comment>
<name>A0A4Y2VDP7_ARAVE</name>
<evidence type="ECO:0000313" key="2">
    <source>
        <dbReference type="Proteomes" id="UP000499080"/>
    </source>
</evidence>
<dbReference type="Proteomes" id="UP000499080">
    <property type="component" value="Unassembled WGS sequence"/>
</dbReference>
<dbReference type="AlphaFoldDB" id="A0A4Y2VDP7"/>
<sequence length="99" mass="11715">MHSSCGLQRIALTNSSPDGRWHQHIELGIANKYNLHEESLRISQTETYRALFEYYNREIKCLKSFSELFKHMIRLYGLRPTSAVQHGKRRKAMREQNHA</sequence>
<reference evidence="1 2" key="1">
    <citation type="journal article" date="2019" name="Sci. Rep.">
        <title>Orb-weaving spider Araneus ventricosus genome elucidates the spidroin gene catalogue.</title>
        <authorList>
            <person name="Kono N."/>
            <person name="Nakamura H."/>
            <person name="Ohtoshi R."/>
            <person name="Moran D.A.P."/>
            <person name="Shinohara A."/>
            <person name="Yoshida Y."/>
            <person name="Fujiwara M."/>
            <person name="Mori M."/>
            <person name="Tomita M."/>
            <person name="Arakawa K."/>
        </authorList>
    </citation>
    <scope>NUCLEOTIDE SEQUENCE [LARGE SCALE GENOMIC DNA]</scope>
</reference>
<evidence type="ECO:0000313" key="1">
    <source>
        <dbReference type="EMBL" id="GBO21857.1"/>
    </source>
</evidence>
<organism evidence="1 2">
    <name type="scientific">Araneus ventricosus</name>
    <name type="common">Orbweaver spider</name>
    <name type="synonym">Epeira ventricosa</name>
    <dbReference type="NCBI Taxonomy" id="182803"/>
    <lineage>
        <taxon>Eukaryota</taxon>
        <taxon>Metazoa</taxon>
        <taxon>Ecdysozoa</taxon>
        <taxon>Arthropoda</taxon>
        <taxon>Chelicerata</taxon>
        <taxon>Arachnida</taxon>
        <taxon>Araneae</taxon>
        <taxon>Araneomorphae</taxon>
        <taxon>Entelegynae</taxon>
        <taxon>Araneoidea</taxon>
        <taxon>Araneidae</taxon>
        <taxon>Araneus</taxon>
    </lineage>
</organism>
<protein>
    <submittedName>
        <fullName evidence="1">Uncharacterized protein</fullName>
    </submittedName>
</protein>
<dbReference type="EMBL" id="BGPR01044978">
    <property type="protein sequence ID" value="GBO21857.1"/>
    <property type="molecule type" value="Genomic_DNA"/>
</dbReference>
<proteinExistence type="predicted"/>
<accession>A0A4Y2VDP7</accession>
<keyword evidence="2" id="KW-1185">Reference proteome</keyword>
<gene>
    <name evidence="1" type="ORF">AVEN_4648_1</name>
</gene>